<evidence type="ECO:0000256" key="1">
    <source>
        <dbReference type="ARBA" id="ARBA00004613"/>
    </source>
</evidence>
<keyword evidence="2" id="KW-0964">Secreted</keyword>
<dbReference type="InterPro" id="IPR011050">
    <property type="entry name" value="Pectin_lyase_fold/virulence"/>
</dbReference>
<name>A0AA43AZA6_9BURK</name>
<dbReference type="SUPFAM" id="SSF51126">
    <property type="entry name" value="Pectin lyase-like"/>
    <property type="match status" value="1"/>
</dbReference>
<gene>
    <name evidence="5" type="ORF">N5K24_04805</name>
</gene>
<accession>A0AA43AZA6</accession>
<dbReference type="Proteomes" id="UP001161276">
    <property type="component" value="Unassembled WGS sequence"/>
</dbReference>
<evidence type="ECO:0000313" key="5">
    <source>
        <dbReference type="EMBL" id="MDH2049698.1"/>
    </source>
</evidence>
<dbReference type="InterPro" id="IPR008638">
    <property type="entry name" value="FhaB/CdiA-like_TPS"/>
</dbReference>
<dbReference type="InterPro" id="IPR011493">
    <property type="entry name" value="GLUG"/>
</dbReference>
<dbReference type="RefSeq" id="WP_280025965.1">
    <property type="nucleotide sequence ID" value="NZ_JAOCKG010000002.1"/>
</dbReference>
<dbReference type="Pfam" id="PF07581">
    <property type="entry name" value="Glug"/>
    <property type="match status" value="2"/>
</dbReference>
<comment type="caution">
    <text evidence="5">The sequence shown here is derived from an EMBL/GenBank/DDBJ whole genome shotgun (WGS) entry which is preliminary data.</text>
</comment>
<keyword evidence="3" id="KW-0732">Signal</keyword>
<dbReference type="InterPro" id="IPR024973">
    <property type="entry name" value="ESPR"/>
</dbReference>
<dbReference type="Pfam" id="PF05860">
    <property type="entry name" value="TPS"/>
    <property type="match status" value="1"/>
</dbReference>
<evidence type="ECO:0000256" key="3">
    <source>
        <dbReference type="ARBA" id="ARBA00022729"/>
    </source>
</evidence>
<dbReference type="GO" id="GO:0005576">
    <property type="term" value="C:extracellular region"/>
    <property type="evidence" value="ECO:0007669"/>
    <property type="project" value="UniProtKB-SubCell"/>
</dbReference>
<dbReference type="InterPro" id="IPR050909">
    <property type="entry name" value="Bact_Autotransporter_VF"/>
</dbReference>
<comment type="subcellular location">
    <subcellularLocation>
        <location evidence="1">Secreted</location>
    </subcellularLocation>
</comment>
<evidence type="ECO:0000256" key="2">
    <source>
        <dbReference type="ARBA" id="ARBA00022525"/>
    </source>
</evidence>
<evidence type="ECO:0000313" key="6">
    <source>
        <dbReference type="Proteomes" id="UP001161276"/>
    </source>
</evidence>
<organism evidence="5 6">
    <name type="scientific">Achromobacter marplatensis</name>
    <dbReference type="NCBI Taxonomy" id="470868"/>
    <lineage>
        <taxon>Bacteria</taxon>
        <taxon>Pseudomonadati</taxon>
        <taxon>Pseudomonadota</taxon>
        <taxon>Betaproteobacteria</taxon>
        <taxon>Burkholderiales</taxon>
        <taxon>Alcaligenaceae</taxon>
        <taxon>Achromobacter</taxon>
    </lineage>
</organism>
<dbReference type="PANTHER" id="PTHR12338">
    <property type="entry name" value="AUTOTRANSPORTER"/>
    <property type="match status" value="1"/>
</dbReference>
<dbReference type="PANTHER" id="PTHR12338:SF8">
    <property type="entry name" value="HEME_HEMOPEXIN-BINDING PROTEIN"/>
    <property type="match status" value="1"/>
</dbReference>
<evidence type="ECO:0000259" key="4">
    <source>
        <dbReference type="SMART" id="SM00912"/>
    </source>
</evidence>
<feature type="domain" description="Filamentous haemagglutinin FhaB/tRNA nuclease CdiA-like TPS" evidence="4">
    <location>
        <begin position="53"/>
        <end position="164"/>
    </location>
</feature>
<dbReference type="InterPro" id="IPR012334">
    <property type="entry name" value="Pectin_lyas_fold"/>
</dbReference>
<dbReference type="Pfam" id="PF13018">
    <property type="entry name" value="ESPR"/>
    <property type="match status" value="1"/>
</dbReference>
<dbReference type="NCBIfam" id="TIGR01901">
    <property type="entry name" value="adhes_NPXG"/>
    <property type="match status" value="1"/>
</dbReference>
<dbReference type="Gene3D" id="2.160.20.110">
    <property type="match status" value="3"/>
</dbReference>
<dbReference type="EMBL" id="JAOCKG010000002">
    <property type="protein sequence ID" value="MDH2049698.1"/>
    <property type="molecule type" value="Genomic_DNA"/>
</dbReference>
<reference evidence="5" key="1">
    <citation type="submission" date="2022-09" db="EMBL/GenBank/DDBJ databases">
        <title>Intensive care unit water sources are persistently colonized with multi-drug resistant bacteria and are the site of extensive horizontal gene transfer of antibiotic resistance genes.</title>
        <authorList>
            <person name="Diorio-Toth L."/>
        </authorList>
    </citation>
    <scope>NUCLEOTIDE SEQUENCE</scope>
    <source>
        <strain evidence="5">GD03676</strain>
    </source>
</reference>
<dbReference type="SMART" id="SM00912">
    <property type="entry name" value="Haemagg_act"/>
    <property type="match status" value="1"/>
</dbReference>
<dbReference type="Gene3D" id="2.160.20.10">
    <property type="entry name" value="Single-stranded right-handed beta-helix, Pectin lyase-like"/>
    <property type="match status" value="1"/>
</dbReference>
<proteinExistence type="predicted"/>
<protein>
    <submittedName>
        <fullName evidence="5">Filamentous hemagglutinin N-terminal domain-containing protein</fullName>
    </submittedName>
</protein>
<dbReference type="AlphaFoldDB" id="A0AA43AZA6"/>
<sequence>MNKSYTVIWNESKGCWSVAGESAKQRGKSSCSGVRAGVMAAVVLGLSALLPIAHAGPTGGTVTHGSASIWSNGGQTVINQSSPKAVIKWDSFGVDTGERVTFNQQRSDMALNYVSGLTNTTINGSLNAGGKIFIVNPNGIVFNAGSKVNVGGLVASTLTTDPASFFNNTNGEFVFEGGSTNQVLNGGVITANGGDVLLLGARPINMGTIQSHLGTTALAAGQKVTVSTGSGLVKLEINAAAANALARNSGTIRADGGQVLLKARSSNASPLSSVVNNNGVIEAKTLNNVPGKIVLDGGTRGTVDVAGRLSATGLTSYGNGGSIDASGKNVRVRLGTTLDTRATNGYTGTFRLKSDNVNVESTAASANPTIHADTLNRNLATTSIELASTAGDVVVNAPLSWTSGSSLTLNAKHGGAGKTVLNGAVSASGASSALNLLADERIDISDRIVLSGANARVALNTTTSATGTGVGTAKPSTANYRLRDPKANITLSGAGASFLSNNIYHAVIQNQAALQAVNNNLNGLYVLGTDMVAMATFESIGGAYGTFNGVFDGMGHTLGAFPVVSTGDNLGLFSSSAGIIRNLDLVAMNIKSANANVASASIGTLAGRNTGLIDNVNVIATTLNGNPYRANVVGGLVGTNQNGGIISNSTFSGSVRSSAYTSSMGGLVGVNRNNGTIWNSYASGTVSGVLQRNDLGGMGGLVGLNENGRILDSTSAVAVTANSANLNVGGLVGSNHNGSLAIVGSTGAVTGGASSNVGGLVGFNNGSITQADSTGQVSATSGGSVGGLVGVNNGGAISTASASGSVSSTNGANTGGLIGANNSGHVQDVRAANTVEDRRYAANIGGLVGYNGVGGSIQNGESSGKTVSSVYGNGGTRIGGLVGANNGNVFYGISNVERVSAGDYAAVGGLVGYNRGTIEASNSAAVAQGGVYSTTGGLVGLNAGSITGGTASGEVVGSYYATIGGLVGHNQEDGRVEHSTAEGRVTAQQGQLYHGTGMTLAGLVGVNQGYVGYSTSSGQVDFRRNLSQSFGGLAGINYGTMVGNFTWGQASQVPIVGINYGSIDMYP</sequence>